<dbReference type="EMBL" id="KQ251725">
    <property type="protein sequence ID" value="KNC70239.1"/>
    <property type="molecule type" value="Genomic_DNA"/>
</dbReference>
<keyword evidence="1" id="KW-0344">Guanine-nucleotide releasing factor</keyword>
<evidence type="ECO:0000259" key="3">
    <source>
        <dbReference type="PROSITE" id="PS50009"/>
    </source>
</evidence>
<keyword evidence="5" id="KW-1185">Reference proteome</keyword>
<evidence type="ECO:0000256" key="2">
    <source>
        <dbReference type="SAM" id="MobiDB-lite"/>
    </source>
</evidence>
<feature type="region of interest" description="Disordered" evidence="2">
    <location>
        <begin position="111"/>
        <end position="139"/>
    </location>
</feature>
<evidence type="ECO:0000313" key="4">
    <source>
        <dbReference type="EMBL" id="KNC70239.1"/>
    </source>
</evidence>
<dbReference type="InterPro" id="IPR023578">
    <property type="entry name" value="Ras_GEF_dom_sf"/>
</dbReference>
<dbReference type="PROSITE" id="PS50009">
    <property type="entry name" value="RASGEF_CAT"/>
    <property type="match status" value="1"/>
</dbReference>
<feature type="compositionally biased region" description="Polar residues" evidence="2">
    <location>
        <begin position="115"/>
        <end position="139"/>
    </location>
</feature>
<name>A0A0L0F0W7_9EUKA</name>
<evidence type="ECO:0000256" key="1">
    <source>
        <dbReference type="PROSITE-ProRule" id="PRU00168"/>
    </source>
</evidence>
<protein>
    <recommendedName>
        <fullName evidence="3">Ras-GEF domain-containing protein</fullName>
    </recommendedName>
</protein>
<gene>
    <name evidence="4" type="ORF">SARC_17236</name>
</gene>
<feature type="domain" description="Ras-GEF" evidence="3">
    <location>
        <begin position="1"/>
        <end position="109"/>
    </location>
</feature>
<dbReference type="GO" id="GO:0005085">
    <property type="term" value="F:guanyl-nucleotide exchange factor activity"/>
    <property type="evidence" value="ECO:0007669"/>
    <property type="project" value="UniProtKB-KW"/>
</dbReference>
<evidence type="ECO:0000313" key="5">
    <source>
        <dbReference type="Proteomes" id="UP000054560"/>
    </source>
</evidence>
<accession>A0A0L0F0W7</accession>
<reference evidence="4 5" key="1">
    <citation type="submission" date="2011-02" db="EMBL/GenBank/DDBJ databases">
        <title>The Genome Sequence of Sphaeroforma arctica JP610.</title>
        <authorList>
            <consortium name="The Broad Institute Genome Sequencing Platform"/>
            <person name="Russ C."/>
            <person name="Cuomo C."/>
            <person name="Young S.K."/>
            <person name="Zeng Q."/>
            <person name="Gargeya S."/>
            <person name="Alvarado L."/>
            <person name="Berlin A."/>
            <person name="Chapman S.B."/>
            <person name="Chen Z."/>
            <person name="Freedman E."/>
            <person name="Gellesch M."/>
            <person name="Goldberg J."/>
            <person name="Griggs A."/>
            <person name="Gujja S."/>
            <person name="Heilman E."/>
            <person name="Heiman D."/>
            <person name="Howarth C."/>
            <person name="Mehta T."/>
            <person name="Neiman D."/>
            <person name="Pearson M."/>
            <person name="Roberts A."/>
            <person name="Saif S."/>
            <person name="Shea T."/>
            <person name="Shenoy N."/>
            <person name="Sisk P."/>
            <person name="Stolte C."/>
            <person name="Sykes S."/>
            <person name="White J."/>
            <person name="Yandava C."/>
            <person name="Burger G."/>
            <person name="Gray M.W."/>
            <person name="Holland P.W.H."/>
            <person name="King N."/>
            <person name="Lang F.B.F."/>
            <person name="Roger A.J."/>
            <person name="Ruiz-Trillo I."/>
            <person name="Haas B."/>
            <person name="Nusbaum C."/>
            <person name="Birren B."/>
        </authorList>
    </citation>
    <scope>NUCLEOTIDE SEQUENCE [LARGE SCALE GENOMIC DNA]</scope>
    <source>
        <strain evidence="4 5">JP610</strain>
    </source>
</reference>
<dbReference type="AlphaFoldDB" id="A0A0L0F0W7"/>
<dbReference type="InterPro" id="IPR036964">
    <property type="entry name" value="RASGEF_cat_dom_sf"/>
</dbReference>
<dbReference type="Gene3D" id="1.10.840.10">
    <property type="entry name" value="Ras guanine-nucleotide exchange factors catalytic domain"/>
    <property type="match status" value="1"/>
</dbReference>
<dbReference type="SUPFAM" id="SSF48366">
    <property type="entry name" value="Ras GEF"/>
    <property type="match status" value="1"/>
</dbReference>
<dbReference type="InterPro" id="IPR001895">
    <property type="entry name" value="RASGEF_cat_dom"/>
</dbReference>
<dbReference type="RefSeq" id="XP_014144141.1">
    <property type="nucleotide sequence ID" value="XM_014288666.1"/>
</dbReference>
<proteinExistence type="predicted"/>
<organism evidence="4 5">
    <name type="scientific">Sphaeroforma arctica JP610</name>
    <dbReference type="NCBI Taxonomy" id="667725"/>
    <lineage>
        <taxon>Eukaryota</taxon>
        <taxon>Ichthyosporea</taxon>
        <taxon>Ichthyophonida</taxon>
        <taxon>Sphaeroforma</taxon>
    </lineage>
</organism>
<dbReference type="GO" id="GO:0007264">
    <property type="term" value="P:small GTPase-mediated signal transduction"/>
    <property type="evidence" value="ECO:0007669"/>
    <property type="project" value="InterPro"/>
</dbReference>
<dbReference type="Pfam" id="PF00617">
    <property type="entry name" value="RasGEF"/>
    <property type="match status" value="1"/>
</dbReference>
<dbReference type="Proteomes" id="UP000054560">
    <property type="component" value="Unassembled WGS sequence"/>
</dbReference>
<feature type="non-terminal residue" evidence="4">
    <location>
        <position position="139"/>
    </location>
</feature>
<sequence>MYSYQPLLPVADNNYQKYRLILKRIPEHLHVVPFLGVWLTDITYLSTALADNKPELRIKTDKILNEVYGYQCRMNHLMSIFGLRSYLMYTACMGDEEEQYKRSLFLEPRDGDATSGHSPNANRLTVTSPTGATRDNVSL</sequence>
<dbReference type="OrthoDB" id="546434at2759"/>
<dbReference type="GeneID" id="25917740"/>